<dbReference type="Proteomes" id="UP000639419">
    <property type="component" value="Unassembled WGS sequence"/>
</dbReference>
<name>A0ABX2KWT9_9PROT</name>
<gene>
    <name evidence="2" type="ORF">GBZ26_13165</name>
</gene>
<dbReference type="GO" id="GO:0032259">
    <property type="term" value="P:methylation"/>
    <property type="evidence" value="ECO:0007669"/>
    <property type="project" value="UniProtKB-KW"/>
</dbReference>
<organism evidence="2 3">
    <name type="scientific">Azospirillum formosense</name>
    <dbReference type="NCBI Taxonomy" id="861533"/>
    <lineage>
        <taxon>Bacteria</taxon>
        <taxon>Pseudomonadati</taxon>
        <taxon>Pseudomonadota</taxon>
        <taxon>Alphaproteobacteria</taxon>
        <taxon>Rhodospirillales</taxon>
        <taxon>Azospirillaceae</taxon>
        <taxon>Azospirillum</taxon>
    </lineage>
</organism>
<evidence type="ECO:0000313" key="3">
    <source>
        <dbReference type="Proteomes" id="UP000639419"/>
    </source>
</evidence>
<keyword evidence="3" id="KW-1185">Reference proteome</keyword>
<feature type="domain" description="Methyltransferase type 11" evidence="1">
    <location>
        <begin position="75"/>
        <end position="146"/>
    </location>
</feature>
<accession>A0ABX2KWT9</accession>
<protein>
    <submittedName>
        <fullName evidence="2">Methyltransferase domain-containing protein</fullName>
    </submittedName>
</protein>
<reference evidence="2 3" key="1">
    <citation type="submission" date="2019-10" db="EMBL/GenBank/DDBJ databases">
        <title>Genome sequence of Azospirillum formosense CC-Nfb-7.</title>
        <authorList>
            <person name="Ambrosini A."/>
            <person name="Sant'Anna F.H."/>
            <person name="Cassan F.D."/>
            <person name="Souza E.M."/>
            <person name="Passaglia L.M.P."/>
        </authorList>
    </citation>
    <scope>NUCLEOTIDE SEQUENCE [LARGE SCALE GENOMIC DNA]</scope>
    <source>
        <strain evidence="2 3">CC-NFb-7</strain>
    </source>
</reference>
<dbReference type="GO" id="GO:0008168">
    <property type="term" value="F:methyltransferase activity"/>
    <property type="evidence" value="ECO:0007669"/>
    <property type="project" value="UniProtKB-KW"/>
</dbReference>
<dbReference type="InterPro" id="IPR029063">
    <property type="entry name" value="SAM-dependent_MTases_sf"/>
</dbReference>
<dbReference type="RefSeq" id="WP_174439230.1">
    <property type="nucleotide sequence ID" value="NZ_BAABCC010000001.1"/>
</dbReference>
<sequence>MLPRIANVFDRITLEDEQILLRRRCDSQSLSFYADISHFISRRIEGAHTLSLLDVGPRTGVGLAFLRLLHHPNAFTRLHFDPVVGIDLDPAFEHIADAEFPDIKSITGNIFDLEENSFDIVTCSHTIEHLEEAEIFVTHLKRISRKYVIIACPFEENEPLTYGHVRRIGMKFFKSVGVQDIEVYEAPQFSNGMCCLAFLKK</sequence>
<dbReference type="SUPFAM" id="SSF53335">
    <property type="entry name" value="S-adenosyl-L-methionine-dependent methyltransferases"/>
    <property type="match status" value="1"/>
</dbReference>
<dbReference type="CDD" id="cd02440">
    <property type="entry name" value="AdoMet_MTases"/>
    <property type="match status" value="1"/>
</dbReference>
<comment type="caution">
    <text evidence="2">The sequence shown here is derived from an EMBL/GenBank/DDBJ whole genome shotgun (WGS) entry which is preliminary data.</text>
</comment>
<evidence type="ECO:0000259" key="1">
    <source>
        <dbReference type="Pfam" id="PF08241"/>
    </source>
</evidence>
<proteinExistence type="predicted"/>
<keyword evidence="2" id="KW-0489">Methyltransferase</keyword>
<evidence type="ECO:0000313" key="2">
    <source>
        <dbReference type="EMBL" id="NUB20157.1"/>
    </source>
</evidence>
<dbReference type="Pfam" id="PF08241">
    <property type="entry name" value="Methyltransf_11"/>
    <property type="match status" value="1"/>
</dbReference>
<keyword evidence="2" id="KW-0808">Transferase</keyword>
<dbReference type="Gene3D" id="3.40.50.150">
    <property type="entry name" value="Vaccinia Virus protein VP39"/>
    <property type="match status" value="1"/>
</dbReference>
<dbReference type="EMBL" id="WHOR01000084">
    <property type="protein sequence ID" value="NUB20157.1"/>
    <property type="molecule type" value="Genomic_DNA"/>
</dbReference>
<dbReference type="InterPro" id="IPR013216">
    <property type="entry name" value="Methyltransf_11"/>
</dbReference>